<dbReference type="AlphaFoldDB" id="A0A852X361"/>
<feature type="domain" description="Glycosyltransferase 2-like" evidence="1">
    <location>
        <begin position="9"/>
        <end position="114"/>
    </location>
</feature>
<name>A0A852X361_9MICO</name>
<keyword evidence="2" id="KW-0808">Transferase</keyword>
<sequence>MTSRRPTVSVCMATYNGERYVVEQIESILPQLAAEDELVVVDDASRDRTVELVRAIDDARIRFVQLEKNVGYVLAFQQAISIAQGALIMFSDQDDVWAEGRVDALAAALESGSVAASNLALFPSREPLTSPLTGREWRLRASDSSKSVRNVVRVLIGDAPYYGCAMAIRSEFRDVALPFPEYLVESHDLWIAVSANVNRTMRHVEDVTILRRLHDSNASPAKPRGVGAVIRSRIMLLRAVGTATRRRNRQRRRA</sequence>
<dbReference type="InterPro" id="IPR001173">
    <property type="entry name" value="Glyco_trans_2-like"/>
</dbReference>
<dbReference type="Gene3D" id="3.90.550.10">
    <property type="entry name" value="Spore Coat Polysaccharide Biosynthesis Protein SpsA, Chain A"/>
    <property type="match status" value="1"/>
</dbReference>
<reference evidence="2 3" key="1">
    <citation type="submission" date="2020-07" db="EMBL/GenBank/DDBJ databases">
        <title>Sequencing the genomes of 1000 actinobacteria strains.</title>
        <authorList>
            <person name="Klenk H.-P."/>
        </authorList>
    </citation>
    <scope>NUCLEOTIDE SEQUENCE [LARGE SCALE GENOMIC DNA]</scope>
    <source>
        <strain evidence="2 3">DSM 8598</strain>
    </source>
</reference>
<evidence type="ECO:0000313" key="3">
    <source>
        <dbReference type="Proteomes" id="UP000549066"/>
    </source>
</evidence>
<accession>A0A852X361</accession>
<evidence type="ECO:0000259" key="1">
    <source>
        <dbReference type="Pfam" id="PF00535"/>
    </source>
</evidence>
<proteinExistence type="predicted"/>
<dbReference type="InterPro" id="IPR050834">
    <property type="entry name" value="Glycosyltransf_2"/>
</dbReference>
<dbReference type="PANTHER" id="PTHR43685:SF2">
    <property type="entry name" value="GLYCOSYLTRANSFERASE 2-LIKE DOMAIN-CONTAINING PROTEIN"/>
    <property type="match status" value="1"/>
</dbReference>
<dbReference type="SUPFAM" id="SSF53448">
    <property type="entry name" value="Nucleotide-diphospho-sugar transferases"/>
    <property type="match status" value="1"/>
</dbReference>
<dbReference type="Proteomes" id="UP000549066">
    <property type="component" value="Unassembled WGS sequence"/>
</dbReference>
<dbReference type="GO" id="GO:0016740">
    <property type="term" value="F:transferase activity"/>
    <property type="evidence" value="ECO:0007669"/>
    <property type="project" value="UniProtKB-KW"/>
</dbReference>
<organism evidence="2 3">
    <name type="scientific">Agromyces hippuratus</name>
    <dbReference type="NCBI Taxonomy" id="286438"/>
    <lineage>
        <taxon>Bacteria</taxon>
        <taxon>Bacillati</taxon>
        <taxon>Actinomycetota</taxon>
        <taxon>Actinomycetes</taxon>
        <taxon>Micrococcales</taxon>
        <taxon>Microbacteriaceae</taxon>
        <taxon>Agromyces</taxon>
    </lineage>
</organism>
<protein>
    <submittedName>
        <fullName evidence="2">Glycosyltransferase involved in cell wall biosynthesis</fullName>
    </submittedName>
</protein>
<dbReference type="EMBL" id="JACCFI010000001">
    <property type="protein sequence ID" value="NYG20521.1"/>
    <property type="molecule type" value="Genomic_DNA"/>
</dbReference>
<evidence type="ECO:0000313" key="2">
    <source>
        <dbReference type="EMBL" id="NYG20521.1"/>
    </source>
</evidence>
<dbReference type="PANTHER" id="PTHR43685">
    <property type="entry name" value="GLYCOSYLTRANSFERASE"/>
    <property type="match status" value="1"/>
</dbReference>
<dbReference type="RefSeq" id="WP_179550630.1">
    <property type="nucleotide sequence ID" value="NZ_JACCFI010000001.1"/>
</dbReference>
<comment type="caution">
    <text evidence="2">The sequence shown here is derived from an EMBL/GenBank/DDBJ whole genome shotgun (WGS) entry which is preliminary data.</text>
</comment>
<gene>
    <name evidence="2" type="ORF">BJY17_001268</name>
</gene>
<dbReference type="InterPro" id="IPR029044">
    <property type="entry name" value="Nucleotide-diphossugar_trans"/>
</dbReference>
<dbReference type="Pfam" id="PF00535">
    <property type="entry name" value="Glycos_transf_2"/>
    <property type="match status" value="1"/>
</dbReference>
<keyword evidence="3" id="KW-1185">Reference proteome</keyword>